<organism evidence="1 2">
    <name type="scientific">Arthrobacter wenxiniae</name>
    <dbReference type="NCBI Taxonomy" id="2713570"/>
    <lineage>
        <taxon>Bacteria</taxon>
        <taxon>Bacillati</taxon>
        <taxon>Actinomycetota</taxon>
        <taxon>Actinomycetes</taxon>
        <taxon>Micrococcales</taxon>
        <taxon>Micrococcaceae</taxon>
        <taxon>Arthrobacter</taxon>
    </lineage>
</organism>
<sequence>MTGRIELHQETDGAYRIKIVDDLMRTLALSAKFGSVRAALDGVFTFREIAGTAHVIDCTTRETTAGQTRTGN</sequence>
<dbReference type="SUPFAM" id="SSF160113">
    <property type="entry name" value="YegP-like"/>
    <property type="match status" value="1"/>
</dbReference>
<dbReference type="RefSeq" id="WP_176636056.1">
    <property type="nucleotide sequence ID" value="NZ_JAAMFM010000029.1"/>
</dbReference>
<dbReference type="Proteomes" id="UP000543556">
    <property type="component" value="Unassembled WGS sequence"/>
</dbReference>
<gene>
    <name evidence="1" type="ORF">G6034_15750</name>
</gene>
<proteinExistence type="predicted"/>
<evidence type="ECO:0000313" key="1">
    <source>
        <dbReference type="EMBL" id="NVM96334.1"/>
    </source>
</evidence>
<evidence type="ECO:0000313" key="2">
    <source>
        <dbReference type="Proteomes" id="UP000543556"/>
    </source>
</evidence>
<dbReference type="InterPro" id="IPR036913">
    <property type="entry name" value="YegP-like_sf"/>
</dbReference>
<dbReference type="EMBL" id="JAAMFM010000029">
    <property type="protein sequence ID" value="NVM96334.1"/>
    <property type="molecule type" value="Genomic_DNA"/>
</dbReference>
<name>A0A7Y7IIZ7_9MICC</name>
<reference evidence="1 2" key="1">
    <citation type="submission" date="2020-02" db="EMBL/GenBank/DDBJ databases">
        <title>Genome sequence of strain AETb3-4.</title>
        <authorList>
            <person name="Gao J."/>
            <person name="Zhang X."/>
        </authorList>
    </citation>
    <scope>NUCLEOTIDE SEQUENCE [LARGE SCALE GENOMIC DNA]</scope>
    <source>
        <strain evidence="1 2">AETb3-4</strain>
    </source>
</reference>
<accession>A0A7Y7IIZ7</accession>
<protein>
    <submittedName>
        <fullName evidence="1">Uncharacterized protein</fullName>
    </submittedName>
</protein>
<dbReference type="AlphaFoldDB" id="A0A7Y7IIZ7"/>
<keyword evidence="2" id="KW-1185">Reference proteome</keyword>
<comment type="caution">
    <text evidence="1">The sequence shown here is derived from an EMBL/GenBank/DDBJ whole genome shotgun (WGS) entry which is preliminary data.</text>
</comment>